<evidence type="ECO:0000313" key="5">
    <source>
        <dbReference type="EMBL" id="TJZ59732.1"/>
    </source>
</evidence>
<name>A0A4U0NZS8_9SPHI</name>
<evidence type="ECO:0000259" key="4">
    <source>
        <dbReference type="Pfam" id="PF07715"/>
    </source>
</evidence>
<evidence type="ECO:0000256" key="2">
    <source>
        <dbReference type="ARBA" id="ARBA00023136"/>
    </source>
</evidence>
<comment type="subcellular location">
    <subcellularLocation>
        <location evidence="1">Cell outer membrane</location>
    </subcellularLocation>
</comment>
<evidence type="ECO:0000256" key="1">
    <source>
        <dbReference type="ARBA" id="ARBA00004442"/>
    </source>
</evidence>
<sequence>MIRSLYYVFFLLIVPLVSWGKNSIDHVYFDYVLQQDTLEEEPLDSADVAKINTLNSKVLTTDSINVLPLKNNPYLTVGEVLKGQAAGVYVQQPSAEPGTFQNILVRGLSAVQFTNRDINNNQATIFVNGIPMGMENSFAYDIQLYDYNRIGPATDFASSIDMASIESIEVIKDPVRLAELGPLAVNGAIWITTFGGKTGESEISVNGYYGVNTKPAVTPFNAEYEDLFRQNFYSKYGTADDKLKYPGYLSDSTNSNYYGSSDWQDVYYSTASLYTLDLSLRGGSDRANFGFLGSHTKSALSSDETNLKRYNALFNINMLPFKWFSVSSVINARRLERDRNSNLRDRYTEMAYLPDLSTPLAPNKSVYERYMDFYRNDVVDDNVTNHVQGNIRLSLDILSDLNFSSTFSLDYNEGIRDLFYPSGLMETINYMSTYYGYTQRFIFSNKLAYKHQLDRNHFSAVVGTDYSEDLFRYNFARAYDGPNDYIKLNVVNGRRNEADYLEPRGGLRVLRYLNKEQFHLHSIYGKLGYSFDNVLELSSVLRWDGSSTVQRDSRWLFTPSAGAKWNIDKQFDLKNIFNVNLGYSRIGKPVYTSRYAAGPQYDAKLGWSQDPTVSSYFGYAGISRPYSHGWTGYGLEWAYSDKLELTLNNSFFNERLSTSISLYQREDNDQIALTPVPLEFGYTGEYKNGLSVRNQGLDATINGFILPVSDGKVSWFTSLNLNLNRNELTALPGGISELYEGNRLLRVGESIDRFWLFQNAGIYQTAAEIPGSTEGSPLNNNGVPFEVGDARWIDQNKDNIINDEDKVLQGRFTPQFYGGFNHTLTYKGFDVNLAFTYALGVNALNQRASYRYDFVNNEDNNTMGAVREIFHWQQDLDIDKYPVYNVWSGTNPYRVDQDLFLEDASYLKLRSASLGYDLSRLAYFKSNIKTLRRAYLYVTANNIFTLTKFTGNDPELVNFNGVYDGYGLPLTKTFTLGLKLDL</sequence>
<evidence type="ECO:0000256" key="3">
    <source>
        <dbReference type="ARBA" id="ARBA00023237"/>
    </source>
</evidence>
<dbReference type="SUPFAM" id="SSF56935">
    <property type="entry name" value="Porins"/>
    <property type="match status" value="1"/>
</dbReference>
<comment type="caution">
    <text evidence="5">The sequence shown here is derived from an EMBL/GenBank/DDBJ whole genome shotgun (WGS) entry which is preliminary data.</text>
</comment>
<dbReference type="Pfam" id="PF07715">
    <property type="entry name" value="Plug"/>
    <property type="match status" value="1"/>
</dbReference>
<gene>
    <name evidence="5" type="ORF">FAZ15_12575</name>
</gene>
<dbReference type="Gene3D" id="2.170.130.10">
    <property type="entry name" value="TonB-dependent receptor, plug domain"/>
    <property type="match status" value="1"/>
</dbReference>
<dbReference type="GO" id="GO:0009279">
    <property type="term" value="C:cell outer membrane"/>
    <property type="evidence" value="ECO:0007669"/>
    <property type="project" value="UniProtKB-SubCell"/>
</dbReference>
<dbReference type="AlphaFoldDB" id="A0A4U0NZS8"/>
<keyword evidence="6" id="KW-1185">Reference proteome</keyword>
<dbReference type="Proteomes" id="UP000306808">
    <property type="component" value="Unassembled WGS sequence"/>
</dbReference>
<protein>
    <submittedName>
        <fullName evidence="5">SusC/RagA family TonB-linked outer membrane protein</fullName>
    </submittedName>
</protein>
<dbReference type="RefSeq" id="WP_136901674.1">
    <property type="nucleotide sequence ID" value="NZ_SUME01000005.1"/>
</dbReference>
<dbReference type="InterPro" id="IPR023996">
    <property type="entry name" value="TonB-dep_OMP_SusC/RagA"/>
</dbReference>
<accession>A0A4U0NZS8</accession>
<dbReference type="NCBIfam" id="TIGR04056">
    <property type="entry name" value="OMP_RagA_SusC"/>
    <property type="match status" value="1"/>
</dbReference>
<dbReference type="OrthoDB" id="9768177at2"/>
<keyword evidence="3" id="KW-0998">Cell outer membrane</keyword>
<evidence type="ECO:0000313" key="6">
    <source>
        <dbReference type="Proteomes" id="UP000306808"/>
    </source>
</evidence>
<dbReference type="InterPro" id="IPR036942">
    <property type="entry name" value="Beta-barrel_TonB_sf"/>
</dbReference>
<reference evidence="5 6" key="1">
    <citation type="submission" date="2019-04" db="EMBL/GenBank/DDBJ databases">
        <title>Sphingobacterium olei sp. nov., isolated from oil-contaminated soil.</title>
        <authorList>
            <person name="Liu B."/>
        </authorList>
    </citation>
    <scope>NUCLEOTIDE SEQUENCE [LARGE SCALE GENOMIC DNA]</scope>
    <source>
        <strain evidence="5 6">HAL-9</strain>
    </source>
</reference>
<dbReference type="Gene3D" id="2.40.170.20">
    <property type="entry name" value="TonB-dependent receptor, beta-barrel domain"/>
    <property type="match status" value="1"/>
</dbReference>
<dbReference type="EMBL" id="SUME01000005">
    <property type="protein sequence ID" value="TJZ59732.1"/>
    <property type="molecule type" value="Genomic_DNA"/>
</dbReference>
<proteinExistence type="predicted"/>
<feature type="domain" description="TonB-dependent receptor plug" evidence="4">
    <location>
        <begin position="68"/>
        <end position="187"/>
    </location>
</feature>
<keyword evidence="2" id="KW-0472">Membrane</keyword>
<dbReference type="InterPro" id="IPR012910">
    <property type="entry name" value="Plug_dom"/>
</dbReference>
<organism evidence="5 6">
    <name type="scientific">Sphingobacterium olei</name>
    <dbReference type="NCBI Taxonomy" id="2571155"/>
    <lineage>
        <taxon>Bacteria</taxon>
        <taxon>Pseudomonadati</taxon>
        <taxon>Bacteroidota</taxon>
        <taxon>Sphingobacteriia</taxon>
        <taxon>Sphingobacteriales</taxon>
        <taxon>Sphingobacteriaceae</taxon>
        <taxon>Sphingobacterium</taxon>
    </lineage>
</organism>
<dbReference type="InterPro" id="IPR037066">
    <property type="entry name" value="Plug_dom_sf"/>
</dbReference>